<dbReference type="InterPro" id="IPR030457">
    <property type="entry name" value="ELO_CS"/>
</dbReference>
<reference evidence="13 14" key="1">
    <citation type="submission" date="2014-04" db="EMBL/GenBank/DDBJ databases">
        <authorList>
            <consortium name="DOE Joint Genome Institute"/>
            <person name="Kuo A."/>
            <person name="Kohler A."/>
            <person name="Nagy L.G."/>
            <person name="Floudas D."/>
            <person name="Copeland A."/>
            <person name="Barry K.W."/>
            <person name="Cichocki N."/>
            <person name="Veneault-Fourrey C."/>
            <person name="LaButti K."/>
            <person name="Lindquist E.A."/>
            <person name="Lipzen A."/>
            <person name="Lundell T."/>
            <person name="Morin E."/>
            <person name="Murat C."/>
            <person name="Sun H."/>
            <person name="Tunlid A."/>
            <person name="Henrissat B."/>
            <person name="Grigoriev I.V."/>
            <person name="Hibbett D.S."/>
            <person name="Martin F."/>
            <person name="Nordberg H.P."/>
            <person name="Cantor M.N."/>
            <person name="Hua S.X."/>
        </authorList>
    </citation>
    <scope>NUCLEOTIDE SEQUENCE [LARGE SCALE GENOMIC DNA]</scope>
    <source>
        <strain evidence="13 14">Foug A</strain>
    </source>
</reference>
<dbReference type="GO" id="GO:0034626">
    <property type="term" value="P:fatty acid elongation, polyunsaturated fatty acid"/>
    <property type="evidence" value="ECO:0007669"/>
    <property type="project" value="TreeGrafter"/>
</dbReference>
<evidence type="ECO:0000256" key="12">
    <source>
        <dbReference type="RuleBase" id="RU361115"/>
    </source>
</evidence>
<sequence>MLSLADHLLTLLPTESIPLSLKSYIRGETPISTWPAVISMTVTYLSVVFGTRKIMEHRAPAKFTTLFRAHNLLLCVSSFILMTLLGEEVVSNWRKVGTYGIICAQEAYTPRLEFYLLMNYYFKYYEFLDTVFLALKKKPLMFLHVYHHAATAVLAFVQLNARPTVCWVAALLNLGVHVIMYYYYFATAGGARFWWKRHLTTLQIIQFIIILVAAVFASYNYAAHNWWPVLPHVGNCSGTPTAGIVGAGIIMSYLLLFVDFFRQTYIKNVQAKRTLGIHNTASNHKRTKSSGTPSASLLFRVDSTT</sequence>
<feature type="transmembrane region" description="Helical" evidence="12">
    <location>
        <begin position="204"/>
        <end position="222"/>
    </location>
</feature>
<dbReference type="InterPro" id="IPR002076">
    <property type="entry name" value="ELO_fam"/>
</dbReference>
<evidence type="ECO:0000256" key="9">
    <source>
        <dbReference type="ARBA" id="ARBA00023136"/>
    </source>
</evidence>
<dbReference type="PANTHER" id="PTHR11157">
    <property type="entry name" value="FATTY ACID ACYL TRANSFERASE-RELATED"/>
    <property type="match status" value="1"/>
</dbReference>
<accession>A0A0C3DLS3</accession>
<organism evidence="13 14">
    <name type="scientific">Scleroderma citrinum Foug A</name>
    <dbReference type="NCBI Taxonomy" id="1036808"/>
    <lineage>
        <taxon>Eukaryota</taxon>
        <taxon>Fungi</taxon>
        <taxon>Dikarya</taxon>
        <taxon>Basidiomycota</taxon>
        <taxon>Agaricomycotina</taxon>
        <taxon>Agaricomycetes</taxon>
        <taxon>Agaricomycetidae</taxon>
        <taxon>Boletales</taxon>
        <taxon>Sclerodermatineae</taxon>
        <taxon>Sclerodermataceae</taxon>
        <taxon>Scleroderma</taxon>
    </lineage>
</organism>
<comment type="catalytic activity">
    <reaction evidence="11">
        <text>a very-long-chain acyl-CoA + malonyl-CoA + H(+) = a very-long-chain 3-oxoacyl-CoA + CO2 + CoA</text>
        <dbReference type="Rhea" id="RHEA:32727"/>
        <dbReference type="ChEBI" id="CHEBI:15378"/>
        <dbReference type="ChEBI" id="CHEBI:16526"/>
        <dbReference type="ChEBI" id="CHEBI:57287"/>
        <dbReference type="ChEBI" id="CHEBI:57384"/>
        <dbReference type="ChEBI" id="CHEBI:90725"/>
        <dbReference type="ChEBI" id="CHEBI:90736"/>
        <dbReference type="EC" id="2.3.1.199"/>
    </reaction>
</comment>
<name>A0A0C3DLS3_9AGAM</name>
<feature type="transmembrane region" description="Helical" evidence="12">
    <location>
        <begin position="63"/>
        <end position="85"/>
    </location>
</feature>
<dbReference type="PANTHER" id="PTHR11157:SF134">
    <property type="entry name" value="ELONGATION OF FATTY ACIDS PROTEIN 1-RELATED"/>
    <property type="match status" value="1"/>
</dbReference>
<dbReference type="OrthoDB" id="434092at2759"/>
<feature type="transmembrane region" description="Helical" evidence="12">
    <location>
        <begin position="32"/>
        <end position="51"/>
    </location>
</feature>
<dbReference type="PROSITE" id="PS01188">
    <property type="entry name" value="ELO"/>
    <property type="match status" value="1"/>
</dbReference>
<evidence type="ECO:0000313" key="14">
    <source>
        <dbReference type="Proteomes" id="UP000053989"/>
    </source>
</evidence>
<dbReference type="GO" id="GO:0034625">
    <property type="term" value="P:fatty acid elongation, monounsaturated fatty acid"/>
    <property type="evidence" value="ECO:0007669"/>
    <property type="project" value="TreeGrafter"/>
</dbReference>
<evidence type="ECO:0000256" key="6">
    <source>
        <dbReference type="ARBA" id="ARBA00022832"/>
    </source>
</evidence>
<feature type="transmembrane region" description="Helical" evidence="12">
    <location>
        <begin position="242"/>
        <end position="261"/>
    </location>
</feature>
<evidence type="ECO:0000256" key="8">
    <source>
        <dbReference type="ARBA" id="ARBA00023098"/>
    </source>
</evidence>
<dbReference type="GO" id="GO:0005789">
    <property type="term" value="C:endoplasmic reticulum membrane"/>
    <property type="evidence" value="ECO:0007669"/>
    <property type="project" value="TreeGrafter"/>
</dbReference>
<reference evidence="14" key="2">
    <citation type="submission" date="2015-01" db="EMBL/GenBank/DDBJ databases">
        <title>Evolutionary Origins and Diversification of the Mycorrhizal Mutualists.</title>
        <authorList>
            <consortium name="DOE Joint Genome Institute"/>
            <consortium name="Mycorrhizal Genomics Consortium"/>
            <person name="Kohler A."/>
            <person name="Kuo A."/>
            <person name="Nagy L.G."/>
            <person name="Floudas D."/>
            <person name="Copeland A."/>
            <person name="Barry K.W."/>
            <person name="Cichocki N."/>
            <person name="Veneault-Fourrey C."/>
            <person name="LaButti K."/>
            <person name="Lindquist E.A."/>
            <person name="Lipzen A."/>
            <person name="Lundell T."/>
            <person name="Morin E."/>
            <person name="Murat C."/>
            <person name="Riley R."/>
            <person name="Ohm R."/>
            <person name="Sun H."/>
            <person name="Tunlid A."/>
            <person name="Henrissat B."/>
            <person name="Grigoriev I.V."/>
            <person name="Hibbett D.S."/>
            <person name="Martin F."/>
        </authorList>
    </citation>
    <scope>NUCLEOTIDE SEQUENCE [LARGE SCALE GENOMIC DNA]</scope>
    <source>
        <strain evidence="14">Foug A</strain>
    </source>
</reference>
<protein>
    <recommendedName>
        <fullName evidence="12">Elongation of fatty acids protein</fullName>
        <ecNumber evidence="12">2.3.1.-</ecNumber>
    </recommendedName>
</protein>
<evidence type="ECO:0000256" key="2">
    <source>
        <dbReference type="ARBA" id="ARBA00007263"/>
    </source>
</evidence>
<evidence type="ECO:0000256" key="5">
    <source>
        <dbReference type="ARBA" id="ARBA00022692"/>
    </source>
</evidence>
<feature type="transmembrane region" description="Helical" evidence="12">
    <location>
        <begin position="167"/>
        <end position="184"/>
    </location>
</feature>
<keyword evidence="4 12" id="KW-0808">Transferase</keyword>
<dbReference type="EC" id="2.3.1.-" evidence="12"/>
<dbReference type="Pfam" id="PF01151">
    <property type="entry name" value="ELO"/>
    <property type="match status" value="1"/>
</dbReference>
<dbReference type="STRING" id="1036808.A0A0C3DLS3"/>
<evidence type="ECO:0000313" key="13">
    <source>
        <dbReference type="EMBL" id="KIM56996.1"/>
    </source>
</evidence>
<keyword evidence="8 12" id="KW-0443">Lipid metabolism</keyword>
<dbReference type="GO" id="GO:0009922">
    <property type="term" value="F:fatty acid elongase activity"/>
    <property type="evidence" value="ECO:0007669"/>
    <property type="project" value="UniProtKB-EC"/>
</dbReference>
<dbReference type="AlphaFoldDB" id="A0A0C3DLS3"/>
<dbReference type="Proteomes" id="UP000053989">
    <property type="component" value="Unassembled WGS sequence"/>
</dbReference>
<evidence type="ECO:0000256" key="3">
    <source>
        <dbReference type="ARBA" id="ARBA00022516"/>
    </source>
</evidence>
<dbReference type="EMBL" id="KN822107">
    <property type="protein sequence ID" value="KIM56996.1"/>
    <property type="molecule type" value="Genomic_DNA"/>
</dbReference>
<evidence type="ECO:0000256" key="10">
    <source>
        <dbReference type="ARBA" id="ARBA00023160"/>
    </source>
</evidence>
<evidence type="ECO:0000256" key="11">
    <source>
        <dbReference type="ARBA" id="ARBA00047375"/>
    </source>
</evidence>
<keyword evidence="7 12" id="KW-1133">Transmembrane helix</keyword>
<keyword evidence="5 12" id="KW-0812">Transmembrane</keyword>
<dbReference type="InParanoid" id="A0A0C3DLS3"/>
<gene>
    <name evidence="13" type="ORF">SCLCIDRAFT_1219831</name>
</gene>
<keyword evidence="10 12" id="KW-0275">Fatty acid biosynthesis</keyword>
<comment type="similarity">
    <text evidence="2 12">Belongs to the ELO family.</text>
</comment>
<keyword evidence="6 12" id="KW-0276">Fatty acid metabolism</keyword>
<dbReference type="HOGENOM" id="CLU_048483_6_1_1"/>
<dbReference type="GO" id="GO:0030148">
    <property type="term" value="P:sphingolipid biosynthetic process"/>
    <property type="evidence" value="ECO:0007669"/>
    <property type="project" value="TreeGrafter"/>
</dbReference>
<comment type="subcellular location">
    <subcellularLocation>
        <location evidence="1">Membrane</location>
        <topology evidence="1">Multi-pass membrane protein</topology>
    </subcellularLocation>
</comment>
<evidence type="ECO:0000256" key="7">
    <source>
        <dbReference type="ARBA" id="ARBA00022989"/>
    </source>
</evidence>
<keyword evidence="14" id="KW-1185">Reference proteome</keyword>
<keyword evidence="3 12" id="KW-0444">Lipid biosynthesis</keyword>
<keyword evidence="9 12" id="KW-0472">Membrane</keyword>
<evidence type="ECO:0000256" key="1">
    <source>
        <dbReference type="ARBA" id="ARBA00004141"/>
    </source>
</evidence>
<dbReference type="GO" id="GO:0019367">
    <property type="term" value="P:fatty acid elongation, saturated fatty acid"/>
    <property type="evidence" value="ECO:0007669"/>
    <property type="project" value="TreeGrafter"/>
</dbReference>
<evidence type="ECO:0000256" key="4">
    <source>
        <dbReference type="ARBA" id="ARBA00022679"/>
    </source>
</evidence>
<proteinExistence type="inferred from homology"/>
<comment type="catalytic activity">
    <reaction evidence="12">
        <text>an acyl-CoA + malonyl-CoA + H(+) = a 3-oxoacyl-CoA + CO2 + CoA</text>
        <dbReference type="Rhea" id="RHEA:50252"/>
        <dbReference type="ChEBI" id="CHEBI:15378"/>
        <dbReference type="ChEBI" id="CHEBI:16526"/>
        <dbReference type="ChEBI" id="CHEBI:57287"/>
        <dbReference type="ChEBI" id="CHEBI:57384"/>
        <dbReference type="ChEBI" id="CHEBI:58342"/>
        <dbReference type="ChEBI" id="CHEBI:90726"/>
    </reaction>
    <physiologicalReaction direction="left-to-right" evidence="12">
        <dbReference type="Rhea" id="RHEA:50253"/>
    </physiologicalReaction>
</comment>
<dbReference type="FunCoup" id="A0A0C3DLS3">
    <property type="interactions" value="329"/>
</dbReference>
<dbReference type="GO" id="GO:0042761">
    <property type="term" value="P:very long-chain fatty acid biosynthetic process"/>
    <property type="evidence" value="ECO:0007669"/>
    <property type="project" value="TreeGrafter"/>
</dbReference>